<keyword evidence="1" id="KW-1133">Transmembrane helix</keyword>
<sequence>MNPSAETPLWRQFDLRSRSEATNPGTRFSQRTLIALAIALGLLGAMAGALAWFRAQPHTHFVGCIVTRFGQLDVQDRTAHDADLRAMIAAGYIHDTGKASRGVMHRGELIERFLNLRKSAKNETVVVYLSSYATLQEDGDVSLIPSDWDLSDGGASLAQLMSALRDCPAERKLLLLDITPFSLSKNEATGVPTAAHKIIEQLNDPNLAVLFSCSPGQLPQLDESLGRSLFGYYVETGLHGEADGWGSYADGRVIAEELGEYVRARTIETSLATTGILQSPYLVGSTNRAWELSSVGAEPVAPLVETERKYPEWLTKAWNSRDTLLQAGKDRFAPGAFDQLDRVLLQSERQWRLGDDSDSLQRNFELANHYLTRQLDNFTAVRKEFPNVSLSDYRREGLTVTPEVAAAITSYFMSLDDLAALPTDQKIAAVKKMQTELQAKLKSASRMEIALAIDDQLQQQEKFDPGTFQAASDLLQLWEPHPQQIEEAYWLWLARMPAGNANALRFYNCVTQQQEVSSRLEPLPWVISSLNKADKPLHAAKVGLTYPGYLPPSWNAEQLSAAQPQFDRMDQLSSRLATAYDITRRGYRLRWLMAERAAVDPDSSVTIQSALQHIDFLMSRFSLQTGPVSESEIQGEMALVDQGITISVQLGKTLDEFSELPTDSQITQWISDLTSSQPTVSAYREAAMLLRAPWVPVAKRAELCAALHKASFTLTTNVLNAPSPTYREIDLEAHARIDSRLACYLHGFYFTQTPGEISAAQESKAATAEKSGIGPRWQQLFQLQADYRLSQMKRMHTALDDGIFDSVQRRLALVATSPNYQISSSIGQVTSNHGRTTIEVDYRVMSAAEHDKSPQIDVVSPSNFLKASVAAAIPDRSATIMVQTTPEATPSQLASAEGVMMTFATSLGTIFRPIPLPPLFDHELELLVAQSADGPQTPLSEIDLRPIAGRQTQHWFLRNVTDKPLSVQLQITAGEVYQQKLDIPARGVAPIVIAGKPIAAPAALPTLPGSIVIDATAATGGDSLLHQELPVRVLPPRSYVQITDMLCEYRPGGARITAMLAATDFPSGPPSTATIEITPQEFPALVNIVGGVLSTTLTGDDQQVQLSADLLLSPTASQSGQWRIAVDGYSEAFRFDGIVPTSSGLSSPHANDNPDIRLQTPAMLRTGQPLEALLIAESAPEGASLVAQLGIPNAAGFLAERTVTCPTSRQSTVGFSPIDPKGAIQWTAQLTNWDVQLDTTGIVGRRRVRLQMLDADGDVIDEAWQSIVIDDTPPRSVRFTTNPALVQAKKPATFVATAFDGETGVSQMQLFVGEPFDNAIPKDAKPVPMVLGKDGNFSAQLTLNDLGRNNVTVIATNGVGIQAFKTTSVVVVDQLPPPMATIRGTVLEAGRPQPGLTVTLSGADGKAIKTSETSPEGDYVFGQLKPGAYKLSVEKAAAARNAKADAVGKPDQTTTVDLNLTLQ</sequence>
<gene>
    <name evidence="2" type="ORF">Enr8_00760</name>
</gene>
<comment type="caution">
    <text evidence="2">The sequence shown here is derived from an EMBL/GenBank/DDBJ whole genome shotgun (WGS) entry which is preliminary data.</text>
</comment>
<dbReference type="Gene3D" id="2.60.40.1120">
    <property type="entry name" value="Carboxypeptidase-like, regulatory domain"/>
    <property type="match status" value="1"/>
</dbReference>
<evidence type="ECO:0008006" key="4">
    <source>
        <dbReference type="Google" id="ProtNLM"/>
    </source>
</evidence>
<dbReference type="InterPro" id="IPR013784">
    <property type="entry name" value="Carb-bd-like_fold"/>
</dbReference>
<name>A0A5C5VIB9_9BACT</name>
<reference evidence="2 3" key="1">
    <citation type="submission" date="2019-02" db="EMBL/GenBank/DDBJ databases">
        <title>Deep-cultivation of Planctomycetes and their phenomic and genomic characterization uncovers novel biology.</title>
        <authorList>
            <person name="Wiegand S."/>
            <person name="Jogler M."/>
            <person name="Boedeker C."/>
            <person name="Pinto D."/>
            <person name="Vollmers J."/>
            <person name="Rivas-Marin E."/>
            <person name="Kohn T."/>
            <person name="Peeters S.H."/>
            <person name="Heuer A."/>
            <person name="Rast P."/>
            <person name="Oberbeckmann S."/>
            <person name="Bunk B."/>
            <person name="Jeske O."/>
            <person name="Meyerdierks A."/>
            <person name="Storesund J.E."/>
            <person name="Kallscheuer N."/>
            <person name="Luecker S."/>
            <person name="Lage O.M."/>
            <person name="Pohl T."/>
            <person name="Merkel B.J."/>
            <person name="Hornburger P."/>
            <person name="Mueller R.-W."/>
            <person name="Bruemmer F."/>
            <person name="Labrenz M."/>
            <person name="Spormann A.M."/>
            <person name="Op Den Camp H."/>
            <person name="Overmann J."/>
            <person name="Amann R."/>
            <person name="Jetten M.S.M."/>
            <person name="Mascher T."/>
            <person name="Medema M.H."/>
            <person name="Devos D.P."/>
            <person name="Kaster A.-K."/>
            <person name="Ovreas L."/>
            <person name="Rohde M."/>
            <person name="Galperin M.Y."/>
            <person name="Jogler C."/>
        </authorList>
    </citation>
    <scope>NUCLEOTIDE SEQUENCE [LARGE SCALE GENOMIC DNA]</scope>
    <source>
        <strain evidence="2 3">Enr8</strain>
    </source>
</reference>
<evidence type="ECO:0000313" key="2">
    <source>
        <dbReference type="EMBL" id="TWT38384.1"/>
    </source>
</evidence>
<keyword evidence="1" id="KW-0472">Membrane</keyword>
<dbReference type="SUPFAM" id="SSF49452">
    <property type="entry name" value="Starch-binding domain-like"/>
    <property type="match status" value="1"/>
</dbReference>
<dbReference type="EMBL" id="SJPF01000001">
    <property type="protein sequence ID" value="TWT38384.1"/>
    <property type="molecule type" value="Genomic_DNA"/>
</dbReference>
<feature type="transmembrane region" description="Helical" evidence="1">
    <location>
        <begin position="33"/>
        <end position="53"/>
    </location>
</feature>
<keyword evidence="3" id="KW-1185">Reference proteome</keyword>
<keyword evidence="1" id="KW-0812">Transmembrane</keyword>
<dbReference type="RefSeq" id="WP_146428645.1">
    <property type="nucleotide sequence ID" value="NZ_SJPF01000001.1"/>
</dbReference>
<dbReference type="Pfam" id="PF13620">
    <property type="entry name" value="CarboxypepD_reg"/>
    <property type="match status" value="1"/>
</dbReference>
<protein>
    <recommendedName>
        <fullName evidence="4">Caspase domain protein</fullName>
    </recommendedName>
</protein>
<dbReference type="OrthoDB" id="225966at2"/>
<proteinExistence type="predicted"/>
<evidence type="ECO:0000313" key="3">
    <source>
        <dbReference type="Proteomes" id="UP000318878"/>
    </source>
</evidence>
<organism evidence="2 3">
    <name type="scientific">Blastopirellula retiformator</name>
    <dbReference type="NCBI Taxonomy" id="2527970"/>
    <lineage>
        <taxon>Bacteria</taxon>
        <taxon>Pseudomonadati</taxon>
        <taxon>Planctomycetota</taxon>
        <taxon>Planctomycetia</taxon>
        <taxon>Pirellulales</taxon>
        <taxon>Pirellulaceae</taxon>
        <taxon>Blastopirellula</taxon>
    </lineage>
</organism>
<dbReference type="GO" id="GO:0030246">
    <property type="term" value="F:carbohydrate binding"/>
    <property type="evidence" value="ECO:0007669"/>
    <property type="project" value="InterPro"/>
</dbReference>
<evidence type="ECO:0000256" key="1">
    <source>
        <dbReference type="SAM" id="Phobius"/>
    </source>
</evidence>
<accession>A0A5C5VIB9</accession>
<dbReference type="Proteomes" id="UP000318878">
    <property type="component" value="Unassembled WGS sequence"/>
</dbReference>